<reference evidence="1" key="1">
    <citation type="submission" date="2020-11" db="EMBL/GenBank/DDBJ databases">
        <authorList>
            <consortium name="DOE Joint Genome Institute"/>
            <person name="Ahrendt S."/>
            <person name="Riley R."/>
            <person name="Andreopoulos W."/>
            <person name="LaButti K."/>
            <person name="Pangilinan J."/>
            <person name="Ruiz-duenas F.J."/>
            <person name="Barrasa J.M."/>
            <person name="Sanchez-Garcia M."/>
            <person name="Camarero S."/>
            <person name="Miyauchi S."/>
            <person name="Serrano A."/>
            <person name="Linde D."/>
            <person name="Babiker R."/>
            <person name="Drula E."/>
            <person name="Ayuso-Fernandez I."/>
            <person name="Pacheco R."/>
            <person name="Padilla G."/>
            <person name="Ferreira P."/>
            <person name="Barriuso J."/>
            <person name="Kellner H."/>
            <person name="Castanera R."/>
            <person name="Alfaro M."/>
            <person name="Ramirez L."/>
            <person name="Pisabarro A.G."/>
            <person name="Kuo A."/>
            <person name="Tritt A."/>
            <person name="Lipzen A."/>
            <person name="He G."/>
            <person name="Yan M."/>
            <person name="Ng V."/>
            <person name="Cullen D."/>
            <person name="Martin F."/>
            <person name="Rosso M.-N."/>
            <person name="Henrissat B."/>
            <person name="Hibbett D."/>
            <person name="Martinez A.T."/>
            <person name="Grigoriev I.V."/>
        </authorList>
    </citation>
    <scope>NUCLEOTIDE SEQUENCE</scope>
    <source>
        <strain evidence="1">AH 44721</strain>
    </source>
</reference>
<organism evidence="1 2">
    <name type="scientific">Gymnopilus junonius</name>
    <name type="common">Spectacular rustgill mushroom</name>
    <name type="synonym">Gymnopilus spectabilis subsp. junonius</name>
    <dbReference type="NCBI Taxonomy" id="109634"/>
    <lineage>
        <taxon>Eukaryota</taxon>
        <taxon>Fungi</taxon>
        <taxon>Dikarya</taxon>
        <taxon>Basidiomycota</taxon>
        <taxon>Agaricomycotina</taxon>
        <taxon>Agaricomycetes</taxon>
        <taxon>Agaricomycetidae</taxon>
        <taxon>Agaricales</taxon>
        <taxon>Agaricineae</taxon>
        <taxon>Hymenogastraceae</taxon>
        <taxon>Gymnopilus</taxon>
    </lineage>
</organism>
<comment type="caution">
    <text evidence="1">The sequence shown here is derived from an EMBL/GenBank/DDBJ whole genome shotgun (WGS) entry which is preliminary data.</text>
</comment>
<dbReference type="OrthoDB" id="162969at2759"/>
<protein>
    <submittedName>
        <fullName evidence="1">Uncharacterized protein</fullName>
    </submittedName>
</protein>
<dbReference type="Proteomes" id="UP000724874">
    <property type="component" value="Unassembled WGS sequence"/>
</dbReference>
<sequence length="102" mass="11531">LDTEIYEAVIDAIKARENLEINGGDDVDEDFPVESRPIRWDVLHAVSTIGKYVEDMDAPLARNIEAILSSFNKQFRLEETRSLKDTAITDFLSKNIDKSSSN</sequence>
<evidence type="ECO:0000313" key="1">
    <source>
        <dbReference type="EMBL" id="KAF8885570.1"/>
    </source>
</evidence>
<evidence type="ECO:0000313" key="2">
    <source>
        <dbReference type="Proteomes" id="UP000724874"/>
    </source>
</evidence>
<dbReference type="AlphaFoldDB" id="A0A9P5NHP9"/>
<proteinExistence type="predicted"/>
<gene>
    <name evidence="1" type="ORF">CPB84DRAFT_1685422</name>
</gene>
<feature type="non-terminal residue" evidence="1">
    <location>
        <position position="1"/>
    </location>
</feature>
<accession>A0A9P5NHP9</accession>
<keyword evidence="2" id="KW-1185">Reference proteome</keyword>
<name>A0A9P5NHP9_GYMJU</name>
<dbReference type="EMBL" id="JADNYJ010000101">
    <property type="protein sequence ID" value="KAF8885570.1"/>
    <property type="molecule type" value="Genomic_DNA"/>
</dbReference>